<organism evidence="1 2">
    <name type="scientific">Oryza meyeriana var. granulata</name>
    <dbReference type="NCBI Taxonomy" id="110450"/>
    <lineage>
        <taxon>Eukaryota</taxon>
        <taxon>Viridiplantae</taxon>
        <taxon>Streptophyta</taxon>
        <taxon>Embryophyta</taxon>
        <taxon>Tracheophyta</taxon>
        <taxon>Spermatophyta</taxon>
        <taxon>Magnoliopsida</taxon>
        <taxon>Liliopsida</taxon>
        <taxon>Poales</taxon>
        <taxon>Poaceae</taxon>
        <taxon>BOP clade</taxon>
        <taxon>Oryzoideae</taxon>
        <taxon>Oryzeae</taxon>
        <taxon>Oryzinae</taxon>
        <taxon>Oryza</taxon>
        <taxon>Oryza meyeriana</taxon>
    </lineage>
</organism>
<dbReference type="AlphaFoldDB" id="A0A6G1FB43"/>
<evidence type="ECO:0000313" key="1">
    <source>
        <dbReference type="EMBL" id="KAF0934055.1"/>
    </source>
</evidence>
<reference evidence="1 2" key="1">
    <citation type="submission" date="2019-11" db="EMBL/GenBank/DDBJ databases">
        <title>Whole genome sequence of Oryza granulata.</title>
        <authorList>
            <person name="Li W."/>
        </authorList>
    </citation>
    <scope>NUCLEOTIDE SEQUENCE [LARGE SCALE GENOMIC DNA]</scope>
    <source>
        <strain evidence="2">cv. Menghai</strain>
        <tissue evidence="1">Leaf</tissue>
    </source>
</reference>
<comment type="caution">
    <text evidence="1">The sequence shown here is derived from an EMBL/GenBank/DDBJ whole genome shotgun (WGS) entry which is preliminary data.</text>
</comment>
<evidence type="ECO:0000313" key="2">
    <source>
        <dbReference type="Proteomes" id="UP000479710"/>
    </source>
</evidence>
<accession>A0A6G1FB43</accession>
<sequence>MATTPPHFPLSPRLRFVCADESATTPPHSPLSPRLCSICANESGILVRIVRGRKPMFFGMERRGRMRHGCEPVRSCRGCGGSGDYEVRQWEWGIEGDKQFSKEADCCNY</sequence>
<name>A0A6G1FB43_9ORYZ</name>
<gene>
    <name evidence="1" type="ORF">E2562_022732</name>
</gene>
<proteinExistence type="predicted"/>
<keyword evidence="2" id="KW-1185">Reference proteome</keyword>
<dbReference type="Proteomes" id="UP000479710">
    <property type="component" value="Unassembled WGS sequence"/>
</dbReference>
<protein>
    <submittedName>
        <fullName evidence="1">Uncharacterized protein</fullName>
    </submittedName>
</protein>
<dbReference type="EMBL" id="SPHZ02000001">
    <property type="protein sequence ID" value="KAF0934055.1"/>
    <property type="molecule type" value="Genomic_DNA"/>
</dbReference>